<dbReference type="OrthoDB" id="8596093at2"/>
<dbReference type="Pfam" id="PF14301">
    <property type="entry name" value="DUF4376"/>
    <property type="match status" value="1"/>
</dbReference>
<evidence type="ECO:0000313" key="3">
    <source>
        <dbReference type="EMBL" id="SHM64507.1"/>
    </source>
</evidence>
<evidence type="ECO:0000313" key="2">
    <source>
        <dbReference type="EMBL" id="GEN25401.1"/>
    </source>
</evidence>
<sequence>MHYSSSTNTFYPDELQEAYRVAGSWPEDAVAVTDEEWQVYSIGQPPAGHRRSGDENGHPVWVPEDPVPLEELAMAKRAEVEADLEAELAKGMPCTMPNGKDDVVQILTADRQNLLGLAIEARDLQAAGVTDATQEFRAMSNIQYPMKPAEMIALTDSALGHYRALLNKSWTLKNAIDAALATEDRNAIEAITW</sequence>
<proteinExistence type="predicted"/>
<dbReference type="EMBL" id="BJXU01000144">
    <property type="protein sequence ID" value="GEN25401.1"/>
    <property type="molecule type" value="Genomic_DNA"/>
</dbReference>
<organism evidence="3 4">
    <name type="scientific">Halomonas cupida</name>
    <dbReference type="NCBI Taxonomy" id="44933"/>
    <lineage>
        <taxon>Bacteria</taxon>
        <taxon>Pseudomonadati</taxon>
        <taxon>Pseudomonadota</taxon>
        <taxon>Gammaproteobacteria</taxon>
        <taxon>Oceanospirillales</taxon>
        <taxon>Halomonadaceae</taxon>
        <taxon>Halomonas</taxon>
    </lineage>
</organism>
<keyword evidence="5" id="KW-1185">Reference proteome</keyword>
<dbReference type="InterPro" id="IPR025484">
    <property type="entry name" value="DUF4376"/>
</dbReference>
<dbReference type="Proteomes" id="UP000184123">
    <property type="component" value="Unassembled WGS sequence"/>
</dbReference>
<dbReference type="EMBL" id="FRCA01000010">
    <property type="protein sequence ID" value="SHM64507.1"/>
    <property type="molecule type" value="Genomic_DNA"/>
</dbReference>
<evidence type="ECO:0000313" key="4">
    <source>
        <dbReference type="Proteomes" id="UP000184123"/>
    </source>
</evidence>
<feature type="domain" description="DUF4376" evidence="1">
    <location>
        <begin position="75"/>
        <end position="184"/>
    </location>
</feature>
<evidence type="ECO:0000313" key="5">
    <source>
        <dbReference type="Proteomes" id="UP000321726"/>
    </source>
</evidence>
<accession>A0A1M7KGP8</accession>
<dbReference type="AlphaFoldDB" id="A0A1M7KGP8"/>
<dbReference type="RefSeq" id="WP_073436503.1">
    <property type="nucleotide sequence ID" value="NZ_BJXU01000144.1"/>
</dbReference>
<dbReference type="Proteomes" id="UP000321726">
    <property type="component" value="Unassembled WGS sequence"/>
</dbReference>
<evidence type="ECO:0000259" key="1">
    <source>
        <dbReference type="Pfam" id="PF14301"/>
    </source>
</evidence>
<protein>
    <recommendedName>
        <fullName evidence="1">DUF4376 domain-containing protein</fullName>
    </recommendedName>
</protein>
<gene>
    <name evidence="2" type="ORF">HCU01_33500</name>
    <name evidence="3" type="ORF">SAMN05660971_03504</name>
</gene>
<reference evidence="2 5" key="2">
    <citation type="submission" date="2019-07" db="EMBL/GenBank/DDBJ databases">
        <title>Whole genome shotgun sequence of Halomonas cupida NBRC 102219.</title>
        <authorList>
            <person name="Hosoyama A."/>
            <person name="Uohara A."/>
            <person name="Ohji S."/>
            <person name="Ichikawa N."/>
        </authorList>
    </citation>
    <scope>NUCLEOTIDE SEQUENCE [LARGE SCALE GENOMIC DNA]</scope>
    <source>
        <strain evidence="2 5">NBRC 102219</strain>
    </source>
</reference>
<name>A0A1M7KGP8_9GAMM</name>
<reference evidence="3 4" key="1">
    <citation type="submission" date="2016-11" db="EMBL/GenBank/DDBJ databases">
        <authorList>
            <person name="Jaros S."/>
            <person name="Januszkiewicz K."/>
            <person name="Wedrychowicz H."/>
        </authorList>
    </citation>
    <scope>NUCLEOTIDE SEQUENCE [LARGE SCALE GENOMIC DNA]</scope>
    <source>
        <strain evidence="3 4">DSM 4740</strain>
    </source>
</reference>
<dbReference type="STRING" id="44933.SAMN05660971_03504"/>